<sequence>MIRPSLIVKTTGDILLLIIRLSILFILSLPVMLWWLVKPVRLLIPSANNVICQANVCVDDEAALPMAEELYLASVKQMTAHGIHHDTSAKFVYCRSKACYASFGGGNERAMSYPYLGTIIAPESWQPYISTHEMVHWAQFKHLGAINTLTMPDWLIEGMAYQFSGAPESDIPEHYQSMLERYRQWASEADLATALESARHYTE</sequence>
<dbReference type="EMBL" id="QGGU01000007">
    <property type="protein sequence ID" value="PWK50096.1"/>
    <property type="molecule type" value="Genomic_DNA"/>
</dbReference>
<evidence type="ECO:0000256" key="1">
    <source>
        <dbReference type="SAM" id="Phobius"/>
    </source>
</evidence>
<organism evidence="2 3">
    <name type="scientific">Pleionea mediterranea</name>
    <dbReference type="NCBI Taxonomy" id="523701"/>
    <lineage>
        <taxon>Bacteria</taxon>
        <taxon>Pseudomonadati</taxon>
        <taxon>Pseudomonadota</taxon>
        <taxon>Gammaproteobacteria</taxon>
        <taxon>Oceanospirillales</taxon>
        <taxon>Pleioneaceae</taxon>
        <taxon>Pleionea</taxon>
    </lineage>
</organism>
<gene>
    <name evidence="2" type="ORF">C8D97_107263</name>
</gene>
<keyword evidence="1" id="KW-1133">Transmembrane helix</keyword>
<name>A0A316FQV4_9GAMM</name>
<dbReference type="AlphaFoldDB" id="A0A316FQV4"/>
<evidence type="ECO:0000313" key="3">
    <source>
        <dbReference type="Proteomes" id="UP000245790"/>
    </source>
</evidence>
<dbReference type="OrthoDB" id="7866626at2"/>
<evidence type="ECO:0000313" key="2">
    <source>
        <dbReference type="EMBL" id="PWK50096.1"/>
    </source>
</evidence>
<protein>
    <submittedName>
        <fullName evidence="2">Uncharacterized protein</fullName>
    </submittedName>
</protein>
<keyword evidence="1" id="KW-0472">Membrane</keyword>
<reference evidence="2 3" key="1">
    <citation type="submission" date="2018-05" db="EMBL/GenBank/DDBJ databases">
        <title>Genomic Encyclopedia of Type Strains, Phase IV (KMG-IV): sequencing the most valuable type-strain genomes for metagenomic binning, comparative biology and taxonomic classification.</title>
        <authorList>
            <person name="Goeker M."/>
        </authorList>
    </citation>
    <scope>NUCLEOTIDE SEQUENCE [LARGE SCALE GENOMIC DNA]</scope>
    <source>
        <strain evidence="2 3">DSM 25350</strain>
    </source>
</reference>
<feature type="transmembrane region" description="Helical" evidence="1">
    <location>
        <begin position="14"/>
        <end position="37"/>
    </location>
</feature>
<keyword evidence="1" id="KW-0812">Transmembrane</keyword>
<dbReference type="Proteomes" id="UP000245790">
    <property type="component" value="Unassembled WGS sequence"/>
</dbReference>
<accession>A0A316FQV4</accession>
<keyword evidence="3" id="KW-1185">Reference proteome</keyword>
<comment type="caution">
    <text evidence="2">The sequence shown here is derived from an EMBL/GenBank/DDBJ whole genome shotgun (WGS) entry which is preliminary data.</text>
</comment>
<dbReference type="RefSeq" id="WP_109763870.1">
    <property type="nucleotide sequence ID" value="NZ_QGGU01000007.1"/>
</dbReference>
<proteinExistence type="predicted"/>